<sequence length="353" mass="40539">MRLATLSLEGYRSYEKKRIEFGEAVTVVVGPNAIGKTNVLEGLRLISVGESFRAGRIEEMVRFGEEMGRVEVVVEDEGEETKLSVILTRGEMGGKRVAKRRYLINDVGKKKEDFVGMLPTVVFRPEDLELMDGSPSLRRKWFDGVLVQERGEYRRSLMAYEKALRRRNRVLEAVREGEVSKYQLTFWDGLVIKHGQVITEMRERLVGYINDVFSRSDLFDGLRIEYDKSLINERRIKQYEREEIMAGHTLVGPHKDDFVVISVDGGERDLSVYGSRGEQRMAVLGLKMGELLYLEEALKKKVVLLLDDVFSEFDEEHAVEVHRVMLERQVVVTTTNEDDLSGLENVKVIKLEE</sequence>
<keyword evidence="4 6" id="KW-0067">ATP-binding</keyword>
<dbReference type="KEGG" id="caqa:MICH65_0063"/>
<protein>
    <recommendedName>
        <fullName evidence="6">DNA replication and repair protein RecF</fullName>
    </recommendedName>
</protein>
<keyword evidence="2 6" id="KW-0235">DNA replication</keyword>
<dbReference type="Gene3D" id="3.40.50.300">
    <property type="entry name" value="P-loop containing nucleotide triphosphate hydrolases"/>
    <property type="match status" value="1"/>
</dbReference>
<keyword evidence="6" id="KW-0234">DNA repair</keyword>
<dbReference type="GO" id="GO:0006302">
    <property type="term" value="P:double-strand break repair"/>
    <property type="evidence" value="ECO:0007669"/>
    <property type="project" value="TreeGrafter"/>
</dbReference>
<keyword evidence="3 6" id="KW-0547">Nucleotide-binding</keyword>
<dbReference type="Gene3D" id="1.20.1050.90">
    <property type="entry name" value="RecF/RecN/SMC, N-terminal domain"/>
    <property type="match status" value="1"/>
</dbReference>
<keyword evidence="5 6" id="KW-0238">DNA-binding</keyword>
<name>A0A857N4X9_9BACT</name>
<keyword evidence="1 6" id="KW-0963">Cytoplasm</keyword>
<dbReference type="GO" id="GO:0005737">
    <property type="term" value="C:cytoplasm"/>
    <property type="evidence" value="ECO:0007669"/>
    <property type="project" value="UniProtKB-SubCell"/>
</dbReference>
<gene>
    <name evidence="6" type="primary">recF</name>
    <name evidence="8" type="ORF">MICH65_0063</name>
</gene>
<evidence type="ECO:0000256" key="3">
    <source>
        <dbReference type="ARBA" id="ARBA00022741"/>
    </source>
</evidence>
<feature type="domain" description="RecF/RecN/SMC N-terminal" evidence="7">
    <location>
        <begin position="3"/>
        <end position="347"/>
    </location>
</feature>
<evidence type="ECO:0000256" key="5">
    <source>
        <dbReference type="ARBA" id="ARBA00023125"/>
    </source>
</evidence>
<keyword evidence="9" id="KW-1185">Reference proteome</keyword>
<dbReference type="HAMAP" id="MF_00365">
    <property type="entry name" value="RecF"/>
    <property type="match status" value="1"/>
</dbReference>
<dbReference type="NCBIfam" id="TIGR00611">
    <property type="entry name" value="recf"/>
    <property type="match status" value="1"/>
</dbReference>
<comment type="similarity">
    <text evidence="6">Belongs to the RecF family.</text>
</comment>
<accession>A0A857N4X9</accession>
<evidence type="ECO:0000256" key="6">
    <source>
        <dbReference type="HAMAP-Rule" id="MF_00365"/>
    </source>
</evidence>
<dbReference type="GO" id="GO:0009432">
    <property type="term" value="P:SOS response"/>
    <property type="evidence" value="ECO:0007669"/>
    <property type="project" value="UniProtKB-UniRule"/>
</dbReference>
<reference evidence="9" key="1">
    <citation type="journal article" date="2020" name="Microorganisms">
        <title>Complete Genome of a Member of a New Bacterial Lineage in the Microgenomates Group Reveals an Unusual Nucleotide Composition Disparity Between Two Strands of DNA and Limited Metabolic Potential.</title>
        <authorList>
            <person name="Kadnikov V.V."/>
            <person name="Mardanov A.V."/>
            <person name="Beletsky A.V."/>
            <person name="Karnachuk O.V."/>
            <person name="Ravin N.V."/>
        </authorList>
    </citation>
    <scope>NUCLEOTIDE SEQUENCE [LARGE SCALE GENOMIC DNA]</scope>
</reference>
<dbReference type="PANTHER" id="PTHR32182">
    <property type="entry name" value="DNA REPLICATION AND REPAIR PROTEIN RECF"/>
    <property type="match status" value="1"/>
</dbReference>
<dbReference type="RefSeq" id="WP_161931453.1">
    <property type="nucleotide sequence ID" value="NZ_CP047901.1"/>
</dbReference>
<dbReference type="SUPFAM" id="SSF52540">
    <property type="entry name" value="P-loop containing nucleoside triphosphate hydrolases"/>
    <property type="match status" value="1"/>
</dbReference>
<organism evidence="8 9">
    <name type="scientific">Candidatus Chazhemtobacterium aquaticus</name>
    <dbReference type="NCBI Taxonomy" id="2715735"/>
    <lineage>
        <taxon>Bacteria</taxon>
        <taxon>Candidatus Chazhemtobacteraceae</taxon>
        <taxon>Candidatus Chazhemtobacterium</taxon>
    </lineage>
</organism>
<dbReference type="Proteomes" id="UP000463983">
    <property type="component" value="Chromosome"/>
</dbReference>
<dbReference type="InterPro" id="IPR003395">
    <property type="entry name" value="RecF/RecN/SMC_N"/>
</dbReference>
<dbReference type="InterPro" id="IPR027417">
    <property type="entry name" value="P-loop_NTPase"/>
</dbReference>
<dbReference type="GO" id="GO:0000731">
    <property type="term" value="P:DNA synthesis involved in DNA repair"/>
    <property type="evidence" value="ECO:0007669"/>
    <property type="project" value="TreeGrafter"/>
</dbReference>
<dbReference type="Pfam" id="PF02463">
    <property type="entry name" value="SMC_N"/>
    <property type="match status" value="1"/>
</dbReference>
<evidence type="ECO:0000256" key="1">
    <source>
        <dbReference type="ARBA" id="ARBA00022490"/>
    </source>
</evidence>
<evidence type="ECO:0000256" key="2">
    <source>
        <dbReference type="ARBA" id="ARBA00022705"/>
    </source>
</evidence>
<evidence type="ECO:0000256" key="4">
    <source>
        <dbReference type="ARBA" id="ARBA00022840"/>
    </source>
</evidence>
<dbReference type="InterPro" id="IPR001238">
    <property type="entry name" value="DNA-binding_RecF"/>
</dbReference>
<dbReference type="InterPro" id="IPR042174">
    <property type="entry name" value="RecF_2"/>
</dbReference>
<comment type="subcellular location">
    <subcellularLocation>
        <location evidence="6">Cytoplasm</location>
    </subcellularLocation>
</comment>
<evidence type="ECO:0000313" key="8">
    <source>
        <dbReference type="EMBL" id="QHO63044.1"/>
    </source>
</evidence>
<dbReference type="EMBL" id="CP047901">
    <property type="protein sequence ID" value="QHO63044.1"/>
    <property type="molecule type" value="Genomic_DNA"/>
</dbReference>
<feature type="binding site" evidence="6">
    <location>
        <begin position="30"/>
        <end position="37"/>
    </location>
    <ligand>
        <name>ATP</name>
        <dbReference type="ChEBI" id="CHEBI:30616"/>
    </ligand>
</feature>
<dbReference type="PANTHER" id="PTHR32182:SF0">
    <property type="entry name" value="DNA REPLICATION AND REPAIR PROTEIN RECF"/>
    <property type="match status" value="1"/>
</dbReference>
<dbReference type="GO" id="GO:0006260">
    <property type="term" value="P:DNA replication"/>
    <property type="evidence" value="ECO:0007669"/>
    <property type="project" value="UniProtKB-UniRule"/>
</dbReference>
<comment type="function">
    <text evidence="6">The RecF protein is involved in DNA metabolism; it is required for DNA replication and normal SOS inducibility. RecF binds preferentially to single-stranded, linear DNA. It also seems to bind ATP.</text>
</comment>
<keyword evidence="6" id="KW-0227">DNA damage</keyword>
<evidence type="ECO:0000259" key="7">
    <source>
        <dbReference type="Pfam" id="PF02463"/>
    </source>
</evidence>
<evidence type="ECO:0000313" key="9">
    <source>
        <dbReference type="Proteomes" id="UP000463983"/>
    </source>
</evidence>
<dbReference type="GO" id="GO:0005524">
    <property type="term" value="F:ATP binding"/>
    <property type="evidence" value="ECO:0007669"/>
    <property type="project" value="UniProtKB-UniRule"/>
</dbReference>
<keyword evidence="6" id="KW-0742">SOS response</keyword>
<dbReference type="AlphaFoldDB" id="A0A857N4X9"/>
<proteinExistence type="inferred from homology"/>
<dbReference type="GO" id="GO:0003697">
    <property type="term" value="F:single-stranded DNA binding"/>
    <property type="evidence" value="ECO:0007669"/>
    <property type="project" value="UniProtKB-UniRule"/>
</dbReference>